<evidence type="ECO:0000256" key="1">
    <source>
        <dbReference type="ARBA" id="ARBA00022729"/>
    </source>
</evidence>
<dbReference type="Gene3D" id="2.40.40.10">
    <property type="entry name" value="RlpA-like domain"/>
    <property type="match status" value="1"/>
</dbReference>
<gene>
    <name evidence="4" type="ORF">PSFLO_00208</name>
</gene>
<evidence type="ECO:0000256" key="2">
    <source>
        <dbReference type="SAM" id="MobiDB-lite"/>
    </source>
</evidence>
<dbReference type="InterPro" id="IPR036908">
    <property type="entry name" value="RlpA-like_sf"/>
</dbReference>
<dbReference type="CDD" id="cd22191">
    <property type="entry name" value="DPBB_RlpA_EXP_N-like"/>
    <property type="match status" value="1"/>
</dbReference>
<sequence>MKVALTTLLAAAMAVGVASGSHDDASPSNLRRHHQKREMQHLVKRAYNGDATWYDVETGNAGACGQMLKESDFVVAINQPQYGSLNQKSSWCGKTITISANGKSTQARVADACPTGGGNCGFGSLDMSKSLFQFFNPLGVGKFSITWTEGGGGGGNVVDNVVSAVTGKKKNKDNNNNNDDNNDWWAKQQQKKKEEEAAAQQKQQEEEAQKAKEAKAAADQAAAEKEAEAASSRAAASASKSASRASVQASKSSAAAASASAASASSAARASATKAAARASSSAAAASKSEARASASAARVAATAVPTGNLDKFDELFNGLSNIVQNQAA</sequence>
<organism evidence="4 5">
    <name type="scientific">Pseudozyma flocculosa</name>
    <dbReference type="NCBI Taxonomy" id="84751"/>
    <lineage>
        <taxon>Eukaryota</taxon>
        <taxon>Fungi</taxon>
        <taxon>Dikarya</taxon>
        <taxon>Basidiomycota</taxon>
        <taxon>Ustilaginomycotina</taxon>
        <taxon>Ustilaginomycetes</taxon>
        <taxon>Ustilaginales</taxon>
        <taxon>Ustilaginaceae</taxon>
        <taxon>Pseudozyma</taxon>
    </lineage>
</organism>
<dbReference type="PANTHER" id="PTHR31836:SF28">
    <property type="entry name" value="SRCR DOMAIN-CONTAINING PROTEIN-RELATED"/>
    <property type="match status" value="1"/>
</dbReference>
<proteinExistence type="predicted"/>
<name>A0A5C3ET94_9BASI</name>
<feature type="signal peptide" evidence="3">
    <location>
        <begin position="1"/>
        <end position="20"/>
    </location>
</feature>
<dbReference type="Proteomes" id="UP000323386">
    <property type="component" value="Unassembled WGS sequence"/>
</dbReference>
<evidence type="ECO:0000256" key="3">
    <source>
        <dbReference type="SAM" id="SignalP"/>
    </source>
</evidence>
<dbReference type="EMBL" id="OOIP01000001">
    <property type="protein sequence ID" value="SPO34737.1"/>
    <property type="molecule type" value="Genomic_DNA"/>
</dbReference>
<dbReference type="SUPFAM" id="SSF50685">
    <property type="entry name" value="Barwin-like endoglucanases"/>
    <property type="match status" value="1"/>
</dbReference>
<feature type="compositionally biased region" description="Low complexity" evidence="2">
    <location>
        <begin position="229"/>
        <end position="301"/>
    </location>
</feature>
<feature type="chain" id="PRO_5022666958" description="Expansin-like EG45 domain-containing protein" evidence="3">
    <location>
        <begin position="21"/>
        <end position="329"/>
    </location>
</feature>
<keyword evidence="1 3" id="KW-0732">Signal</keyword>
<evidence type="ECO:0000313" key="5">
    <source>
        <dbReference type="Proteomes" id="UP000323386"/>
    </source>
</evidence>
<feature type="region of interest" description="Disordered" evidence="2">
    <location>
        <begin position="166"/>
        <end position="301"/>
    </location>
</feature>
<accession>A0A5C3ET94</accession>
<keyword evidence="5" id="KW-1185">Reference proteome</keyword>
<dbReference type="AlphaFoldDB" id="A0A5C3ET94"/>
<dbReference type="InterPro" id="IPR051477">
    <property type="entry name" value="Expansin_CellWall"/>
</dbReference>
<dbReference type="OrthoDB" id="623670at2759"/>
<dbReference type="PANTHER" id="PTHR31836">
    <property type="match status" value="1"/>
</dbReference>
<feature type="compositionally biased region" description="Basic and acidic residues" evidence="2">
    <location>
        <begin position="203"/>
        <end position="228"/>
    </location>
</feature>
<evidence type="ECO:0008006" key="6">
    <source>
        <dbReference type="Google" id="ProtNLM"/>
    </source>
</evidence>
<evidence type="ECO:0000313" key="4">
    <source>
        <dbReference type="EMBL" id="SPO34737.1"/>
    </source>
</evidence>
<reference evidence="4 5" key="1">
    <citation type="submission" date="2018-03" db="EMBL/GenBank/DDBJ databases">
        <authorList>
            <person name="Guldener U."/>
        </authorList>
    </citation>
    <scope>NUCLEOTIDE SEQUENCE [LARGE SCALE GENOMIC DNA]</scope>
    <source>
        <strain evidence="4 5">DAOM196992</strain>
    </source>
</reference>
<protein>
    <recommendedName>
        <fullName evidence="6">Expansin-like EG45 domain-containing protein</fullName>
    </recommendedName>
</protein>